<dbReference type="InterPro" id="IPR018511">
    <property type="entry name" value="Hemolysin-typ_Ca-bd_CS"/>
</dbReference>
<dbReference type="InterPro" id="IPR011049">
    <property type="entry name" value="Serralysin-like_metalloprot_C"/>
</dbReference>
<dbReference type="PANTHER" id="PTHR24025">
    <property type="entry name" value="DESMOGLEIN FAMILY MEMBER"/>
    <property type="match status" value="1"/>
</dbReference>
<feature type="domain" description="Cadherin" evidence="8">
    <location>
        <begin position="121"/>
        <end position="223"/>
    </location>
</feature>
<keyword evidence="5" id="KW-0130">Cell adhesion</keyword>
<evidence type="ECO:0000313" key="9">
    <source>
        <dbReference type="EMBL" id="KUR71857.1"/>
    </source>
</evidence>
<keyword evidence="6" id="KW-1133">Transmembrane helix</keyword>
<keyword evidence="7" id="KW-0472">Membrane</keyword>
<dbReference type="CDD" id="cd11304">
    <property type="entry name" value="Cadherin_repeat"/>
    <property type="match status" value="2"/>
</dbReference>
<evidence type="ECO:0000259" key="8">
    <source>
        <dbReference type="PROSITE" id="PS50268"/>
    </source>
</evidence>
<protein>
    <recommendedName>
        <fullName evidence="8">Cadherin domain-containing protein</fullName>
    </recommendedName>
</protein>
<dbReference type="PANTHER" id="PTHR24025:SF31">
    <property type="entry name" value="NEURAL-CADHERIN"/>
    <property type="match status" value="1"/>
</dbReference>
<dbReference type="InterPro" id="IPR050971">
    <property type="entry name" value="Cadherin-domain_protein"/>
</dbReference>
<evidence type="ECO:0000256" key="5">
    <source>
        <dbReference type="ARBA" id="ARBA00022889"/>
    </source>
</evidence>
<dbReference type="GO" id="GO:0007156">
    <property type="term" value="P:homophilic cell adhesion via plasma membrane adhesion molecules"/>
    <property type="evidence" value="ECO:0007669"/>
    <property type="project" value="InterPro"/>
</dbReference>
<dbReference type="SMART" id="SM00112">
    <property type="entry name" value="CA"/>
    <property type="match status" value="2"/>
</dbReference>
<dbReference type="GO" id="GO:0005911">
    <property type="term" value="C:cell-cell junction"/>
    <property type="evidence" value="ECO:0007669"/>
    <property type="project" value="TreeGrafter"/>
</dbReference>
<dbReference type="Proteomes" id="UP000058012">
    <property type="component" value="Unassembled WGS sequence"/>
</dbReference>
<comment type="subcellular location">
    <subcellularLocation>
        <location evidence="1">Membrane</location>
    </subcellularLocation>
</comment>
<organism evidence="9 10">
    <name type="scientific">Novosphingobium fuchskuhlense</name>
    <dbReference type="NCBI Taxonomy" id="1117702"/>
    <lineage>
        <taxon>Bacteria</taxon>
        <taxon>Pseudomonadati</taxon>
        <taxon>Pseudomonadota</taxon>
        <taxon>Alphaproteobacteria</taxon>
        <taxon>Sphingomonadales</taxon>
        <taxon>Sphingomonadaceae</taxon>
        <taxon>Novosphingobium</taxon>
    </lineage>
</organism>
<evidence type="ECO:0000256" key="4">
    <source>
        <dbReference type="ARBA" id="ARBA00022837"/>
    </source>
</evidence>
<dbReference type="AlphaFoldDB" id="A0A124JV28"/>
<keyword evidence="3" id="KW-0677">Repeat</keyword>
<dbReference type="Pfam" id="PF00028">
    <property type="entry name" value="Cadherin"/>
    <property type="match status" value="2"/>
</dbReference>
<evidence type="ECO:0000256" key="6">
    <source>
        <dbReference type="ARBA" id="ARBA00022989"/>
    </source>
</evidence>
<dbReference type="SUPFAM" id="SSF51120">
    <property type="entry name" value="beta-Roll"/>
    <property type="match status" value="2"/>
</dbReference>
<name>A0A124JV28_9SPHN</name>
<evidence type="ECO:0000256" key="3">
    <source>
        <dbReference type="ARBA" id="ARBA00022737"/>
    </source>
</evidence>
<accession>A0A124JV28</accession>
<evidence type="ECO:0000256" key="1">
    <source>
        <dbReference type="ARBA" id="ARBA00004370"/>
    </source>
</evidence>
<dbReference type="STRING" id="1117702.AQZ52_09765"/>
<sequence>MIVSNGGAAAAAVSIAENTTTVTTVTATDPDAGTTLTYSISGGAHASLFSIDASTGALAFKAAPNFETPADAGGNNVYDVIVQVSDGSLTDTQAISVAVTNVNEFPPLITSNGGGASAFLTISENNTAVTAVAASDADAGARIHYGIVGGADASLFKISRSTGVLTFKSAPDFETPTDAGHDNVYDVVLQASDGSRTDQQAISVSVSDVVNELLVGTSHADNLTGAGGSDTLKGCAGDDTLIGGGGNDLLDGGKGADHMDGGAGNDTYIVDNAGDVVVEKAGNGIDTIKAIVSLALWGNVENLTFTGTADLSARGNDLANTIVGNSGSNALFGGSGADALKGGAGNDTLSGGEGKDALTGGAGQDFFVFDTTPGAANVDKITDFSFGDGDKIQISQSVFAGFTHLGALAAGEFYSAAGATSAHDASDRVIYDTTTGKLYYDADGQGGAAAVQIAVLGSSTHPILIYSDLQIIA</sequence>
<evidence type="ECO:0000256" key="7">
    <source>
        <dbReference type="ARBA" id="ARBA00023136"/>
    </source>
</evidence>
<reference evidence="9 10" key="1">
    <citation type="submission" date="2015-10" db="EMBL/GenBank/DDBJ databases">
        <title>Draft genome sequence of Novosphingobium fuchskuhlense DSM 25065 isolated from a surface water sample of the southwest basin of Lake Grosse Fuchskuhle.</title>
        <authorList>
            <person name="Ruckert C."/>
            <person name="Winkler A."/>
            <person name="Glaeser J."/>
            <person name="Grossart H.-P."/>
            <person name="Kalinowski J."/>
            <person name="Glaeser S."/>
        </authorList>
    </citation>
    <scope>NUCLEOTIDE SEQUENCE [LARGE SCALE GENOMIC DNA]</scope>
    <source>
        <strain evidence="9 10">FNE08-7</strain>
    </source>
</reference>
<dbReference type="GO" id="GO:0005509">
    <property type="term" value="F:calcium ion binding"/>
    <property type="evidence" value="ECO:0007669"/>
    <property type="project" value="InterPro"/>
</dbReference>
<evidence type="ECO:0000313" key="10">
    <source>
        <dbReference type="Proteomes" id="UP000058012"/>
    </source>
</evidence>
<dbReference type="PROSITE" id="PS50268">
    <property type="entry name" value="CADHERIN_2"/>
    <property type="match status" value="2"/>
</dbReference>
<dbReference type="EMBL" id="LLZS01000006">
    <property type="protein sequence ID" value="KUR71857.1"/>
    <property type="molecule type" value="Genomic_DNA"/>
</dbReference>
<dbReference type="InterPro" id="IPR015919">
    <property type="entry name" value="Cadherin-like_sf"/>
</dbReference>
<dbReference type="PRINTS" id="PR00313">
    <property type="entry name" value="CABNDNGRPT"/>
</dbReference>
<dbReference type="PROSITE" id="PS00330">
    <property type="entry name" value="HEMOLYSIN_CALCIUM"/>
    <property type="match status" value="4"/>
</dbReference>
<proteinExistence type="predicted"/>
<keyword evidence="10" id="KW-1185">Reference proteome</keyword>
<dbReference type="InterPro" id="IPR002126">
    <property type="entry name" value="Cadherin-like_dom"/>
</dbReference>
<keyword evidence="2" id="KW-0812">Transmembrane</keyword>
<keyword evidence="4" id="KW-0106">Calcium</keyword>
<feature type="domain" description="Cadherin" evidence="8">
    <location>
        <begin position="7"/>
        <end position="109"/>
    </location>
</feature>
<dbReference type="Pfam" id="PF00353">
    <property type="entry name" value="HemolysinCabind"/>
    <property type="match status" value="2"/>
</dbReference>
<gene>
    <name evidence="9" type="ORF">AQZ52_09765</name>
</gene>
<comment type="caution">
    <text evidence="9">The sequence shown here is derived from an EMBL/GenBank/DDBJ whole genome shotgun (WGS) entry which is preliminary data.</text>
</comment>
<dbReference type="InterPro" id="IPR001343">
    <property type="entry name" value="Hemolysn_Ca-bd"/>
</dbReference>
<dbReference type="GO" id="GO:0016020">
    <property type="term" value="C:membrane"/>
    <property type="evidence" value="ECO:0007669"/>
    <property type="project" value="UniProtKB-SubCell"/>
</dbReference>
<evidence type="ECO:0000256" key="2">
    <source>
        <dbReference type="ARBA" id="ARBA00022692"/>
    </source>
</evidence>
<dbReference type="SUPFAM" id="SSF49313">
    <property type="entry name" value="Cadherin-like"/>
    <property type="match status" value="1"/>
</dbReference>
<dbReference type="Gene3D" id="2.150.10.10">
    <property type="entry name" value="Serralysin-like metalloprotease, C-terminal"/>
    <property type="match status" value="1"/>
</dbReference>
<dbReference type="Gene3D" id="2.60.40.60">
    <property type="entry name" value="Cadherins"/>
    <property type="match status" value="2"/>
</dbReference>